<dbReference type="Proteomes" id="UP001210126">
    <property type="component" value="Unassembled WGS sequence"/>
</dbReference>
<feature type="domain" description="Tyr recombinase" evidence="2">
    <location>
        <begin position="15"/>
        <end position="202"/>
    </location>
</feature>
<dbReference type="PROSITE" id="PS51898">
    <property type="entry name" value="TYR_RECOMBINASE"/>
    <property type="match status" value="1"/>
</dbReference>
<dbReference type="PANTHER" id="PTHR30349">
    <property type="entry name" value="PHAGE INTEGRASE-RELATED"/>
    <property type="match status" value="1"/>
</dbReference>
<dbReference type="InterPro" id="IPR013762">
    <property type="entry name" value="Integrase-like_cat_sf"/>
</dbReference>
<dbReference type="GO" id="GO:0015074">
    <property type="term" value="P:DNA integration"/>
    <property type="evidence" value="ECO:0007669"/>
    <property type="project" value="InterPro"/>
</dbReference>
<dbReference type="PANTHER" id="PTHR30349:SF64">
    <property type="entry name" value="PROPHAGE INTEGRASE INTD-RELATED"/>
    <property type="match status" value="1"/>
</dbReference>
<evidence type="ECO:0000313" key="4">
    <source>
        <dbReference type="Proteomes" id="UP001210126"/>
    </source>
</evidence>
<dbReference type="InterPro" id="IPR002104">
    <property type="entry name" value="Integrase_catalytic"/>
</dbReference>
<comment type="caution">
    <text evidence="3">The sequence shown here is derived from an EMBL/GenBank/DDBJ whole genome shotgun (WGS) entry which is preliminary data.</text>
</comment>
<dbReference type="InterPro" id="IPR011010">
    <property type="entry name" value="DNA_brk_join_enz"/>
</dbReference>
<accession>A0AB35J8B8</accession>
<dbReference type="RefSeq" id="WP_272057651.1">
    <property type="nucleotide sequence ID" value="NZ_JAQMPJ010000001.1"/>
</dbReference>
<dbReference type="GO" id="GO:0006310">
    <property type="term" value="P:DNA recombination"/>
    <property type="evidence" value="ECO:0007669"/>
    <property type="project" value="UniProtKB-KW"/>
</dbReference>
<dbReference type="GO" id="GO:0003677">
    <property type="term" value="F:DNA binding"/>
    <property type="evidence" value="ECO:0007669"/>
    <property type="project" value="InterPro"/>
</dbReference>
<dbReference type="Gene3D" id="1.10.443.10">
    <property type="entry name" value="Intergrase catalytic core"/>
    <property type="match status" value="1"/>
</dbReference>
<keyword evidence="1" id="KW-0233">DNA recombination</keyword>
<evidence type="ECO:0000259" key="2">
    <source>
        <dbReference type="PROSITE" id="PS51898"/>
    </source>
</evidence>
<dbReference type="InterPro" id="IPR050090">
    <property type="entry name" value="Tyrosine_recombinase_XerCD"/>
</dbReference>
<dbReference type="EMBL" id="JAQMPJ010000001">
    <property type="protein sequence ID" value="MDB9003385.1"/>
    <property type="molecule type" value="Genomic_DNA"/>
</dbReference>
<dbReference type="SUPFAM" id="SSF56349">
    <property type="entry name" value="DNA breaking-rejoining enzymes"/>
    <property type="match status" value="1"/>
</dbReference>
<evidence type="ECO:0000313" key="3">
    <source>
        <dbReference type="EMBL" id="MDB9003385.1"/>
    </source>
</evidence>
<feature type="non-terminal residue" evidence="3">
    <location>
        <position position="1"/>
    </location>
</feature>
<proteinExistence type="predicted"/>
<name>A0AB35J8B8_PARDI</name>
<gene>
    <name evidence="3" type="ORF">PN599_00005</name>
</gene>
<dbReference type="AlphaFoldDB" id="A0AB35J8B8"/>
<protein>
    <submittedName>
        <fullName evidence="3">Site-specific integrase</fullName>
    </submittedName>
</protein>
<organism evidence="3 4">
    <name type="scientific">Parabacteroides distasonis</name>
    <dbReference type="NCBI Taxonomy" id="823"/>
    <lineage>
        <taxon>Bacteria</taxon>
        <taxon>Pseudomonadati</taxon>
        <taxon>Bacteroidota</taxon>
        <taxon>Bacteroidia</taxon>
        <taxon>Bacteroidales</taxon>
        <taxon>Tannerellaceae</taxon>
        <taxon>Parabacteroides</taxon>
    </lineage>
</organism>
<dbReference type="CDD" id="cd01185">
    <property type="entry name" value="INTN1_C_like"/>
    <property type="match status" value="1"/>
</dbReference>
<evidence type="ECO:0000256" key="1">
    <source>
        <dbReference type="ARBA" id="ARBA00023172"/>
    </source>
</evidence>
<dbReference type="Pfam" id="PF00589">
    <property type="entry name" value="Phage_integrase"/>
    <property type="match status" value="1"/>
</dbReference>
<sequence>VPNLFKDVFTGVESKRKKALPREMLDRIFNAPLEDPSLRRVQLTVRLMFAFSGIAFVDLAHLKWENIRDGILQYHRQKSGSLIQLEIPSGALRLLDELSACTAKESFYLFPFLSGTRTGEAAYKEYNRTLSRFNHDLKLLARSTGVTLPVTSYTIRHSFASFLKEQDVSIEVISELLGHKSIKTTQIYLKSFSLERLSKVNRNCFESVCKPIPKVG</sequence>
<reference evidence="3" key="1">
    <citation type="submission" date="2023-01" db="EMBL/GenBank/DDBJ databases">
        <title>Human gut microbiome strain richness.</title>
        <authorList>
            <person name="Chen-Liaw A."/>
        </authorList>
    </citation>
    <scope>NUCLEOTIDE SEQUENCE</scope>
    <source>
        <strain evidence="3">RTP21484st1_E5_RTP21484_190118</strain>
    </source>
</reference>